<comment type="caution">
    <text evidence="1">The sequence shown here is derived from an EMBL/GenBank/DDBJ whole genome shotgun (WGS) entry which is preliminary data.</text>
</comment>
<proteinExistence type="predicted"/>
<feature type="non-terminal residue" evidence="1">
    <location>
        <position position="49"/>
    </location>
</feature>
<evidence type="ECO:0000313" key="1">
    <source>
        <dbReference type="EMBL" id="NDR94691.1"/>
    </source>
</evidence>
<dbReference type="EMBL" id="VLTB01000429">
    <property type="protein sequence ID" value="NDR94691.1"/>
    <property type="molecule type" value="Genomic_DNA"/>
</dbReference>
<accession>A0A6N9SF02</accession>
<sequence>MNVVASPALRLRKLTVADNPAIAHVIRQVSAEYGLTADKGYTVADPNLD</sequence>
<dbReference type="GO" id="GO:0016740">
    <property type="term" value="F:transferase activity"/>
    <property type="evidence" value="ECO:0007669"/>
    <property type="project" value="UniProtKB-KW"/>
</dbReference>
<gene>
    <name evidence="1" type="ORF">FPI65_26160</name>
</gene>
<dbReference type="Proteomes" id="UP000471490">
    <property type="component" value="Unassembled WGS sequence"/>
</dbReference>
<name>A0A6N9SF02_ECOLX</name>
<protein>
    <submittedName>
        <fullName evidence="1">GNAT family N-acetyltransferase</fullName>
    </submittedName>
</protein>
<dbReference type="AlphaFoldDB" id="A0A6N9SF02"/>
<organism evidence="1 2">
    <name type="scientific">Escherichia coli</name>
    <dbReference type="NCBI Taxonomy" id="562"/>
    <lineage>
        <taxon>Bacteria</taxon>
        <taxon>Pseudomonadati</taxon>
        <taxon>Pseudomonadota</taxon>
        <taxon>Gammaproteobacteria</taxon>
        <taxon>Enterobacterales</taxon>
        <taxon>Enterobacteriaceae</taxon>
        <taxon>Escherichia</taxon>
    </lineage>
</organism>
<keyword evidence="1" id="KW-0808">Transferase</keyword>
<reference evidence="1 2" key="1">
    <citation type="journal article" date="2020" name="Int. J. Nanomedicine">
        <title>Consequences Of Long-Term Bacteria's Exposure To Silver Nanoformulations With Different PhysicoChemical Properties.</title>
        <authorList>
            <person name="Kedziora A."/>
            <person name="Wernecki M."/>
            <person name="Korzekwa K."/>
            <person name="Speruda M."/>
            <person name="Gerasymchuk Y."/>
            <person name="Lukowiak A."/>
            <person name="Bugla-Ploskonska G."/>
        </authorList>
    </citation>
    <scope>NUCLEOTIDE SEQUENCE [LARGE SCALE GENOMIC DNA]</scope>
    <source>
        <strain evidence="1 2">ATCC 11230</strain>
    </source>
</reference>
<evidence type="ECO:0000313" key="2">
    <source>
        <dbReference type="Proteomes" id="UP000471490"/>
    </source>
</evidence>